<dbReference type="InterPro" id="IPR011008">
    <property type="entry name" value="Dimeric_a/b-barrel"/>
</dbReference>
<gene>
    <name evidence="3" type="ORF">F1189_17270</name>
</gene>
<dbReference type="InterPro" id="IPR005545">
    <property type="entry name" value="YCII"/>
</dbReference>
<comment type="similarity">
    <text evidence="1">Belongs to the YciI family.</text>
</comment>
<dbReference type="RefSeq" id="WP_150042114.1">
    <property type="nucleotide sequence ID" value="NZ_OW485601.1"/>
</dbReference>
<dbReference type="PANTHER" id="PTHR35174:SF4">
    <property type="entry name" value="BLL7163 PROTEIN"/>
    <property type="match status" value="1"/>
</dbReference>
<dbReference type="SUPFAM" id="SSF54909">
    <property type="entry name" value="Dimeric alpha+beta barrel"/>
    <property type="match status" value="1"/>
</dbReference>
<keyword evidence="4" id="KW-1185">Reference proteome</keyword>
<reference evidence="3 4" key="1">
    <citation type="submission" date="2019-09" db="EMBL/GenBank/DDBJ databases">
        <title>Genome sequence of Rhodovastum atsumiense, a diverse member of the Acetobacteraceae family of non-sulfur purple photosynthetic bacteria.</title>
        <authorList>
            <person name="Meyer T."/>
            <person name="Kyndt J."/>
        </authorList>
    </citation>
    <scope>NUCLEOTIDE SEQUENCE [LARGE SCALE GENOMIC DNA]</scope>
    <source>
        <strain evidence="3 4">DSM 21279</strain>
    </source>
</reference>
<dbReference type="Pfam" id="PF03795">
    <property type="entry name" value="YCII"/>
    <property type="match status" value="1"/>
</dbReference>
<name>A0A5M6IRL8_9PROT</name>
<dbReference type="PANTHER" id="PTHR35174">
    <property type="entry name" value="BLL7171 PROTEIN-RELATED"/>
    <property type="match status" value="1"/>
</dbReference>
<dbReference type="Proteomes" id="UP000325255">
    <property type="component" value="Unassembled WGS sequence"/>
</dbReference>
<dbReference type="OrthoDB" id="9807535at2"/>
<dbReference type="Gene3D" id="3.30.70.1060">
    <property type="entry name" value="Dimeric alpha+beta barrel"/>
    <property type="match status" value="1"/>
</dbReference>
<comment type="caution">
    <text evidence="3">The sequence shown here is derived from an EMBL/GenBank/DDBJ whole genome shotgun (WGS) entry which is preliminary data.</text>
</comment>
<evidence type="ECO:0000313" key="3">
    <source>
        <dbReference type="EMBL" id="KAA5610831.1"/>
    </source>
</evidence>
<dbReference type="EMBL" id="VWPK01000027">
    <property type="protein sequence ID" value="KAA5610831.1"/>
    <property type="molecule type" value="Genomic_DNA"/>
</dbReference>
<accession>A0A5M6IRL8</accession>
<dbReference type="AlphaFoldDB" id="A0A5M6IRL8"/>
<proteinExistence type="inferred from homology"/>
<feature type="domain" description="YCII-related" evidence="2">
    <location>
        <begin position="1"/>
        <end position="110"/>
    </location>
</feature>
<protein>
    <submittedName>
        <fullName evidence="3">YciI family protein</fullName>
    </submittedName>
</protein>
<evidence type="ECO:0000313" key="4">
    <source>
        <dbReference type="Proteomes" id="UP000325255"/>
    </source>
</evidence>
<organism evidence="3 4">
    <name type="scientific">Rhodovastum atsumiense</name>
    <dbReference type="NCBI Taxonomy" id="504468"/>
    <lineage>
        <taxon>Bacteria</taxon>
        <taxon>Pseudomonadati</taxon>
        <taxon>Pseudomonadota</taxon>
        <taxon>Alphaproteobacteria</taxon>
        <taxon>Acetobacterales</taxon>
        <taxon>Acetobacteraceae</taxon>
        <taxon>Rhodovastum</taxon>
    </lineage>
</organism>
<evidence type="ECO:0000259" key="2">
    <source>
        <dbReference type="Pfam" id="PF03795"/>
    </source>
</evidence>
<evidence type="ECO:0000256" key="1">
    <source>
        <dbReference type="ARBA" id="ARBA00007689"/>
    </source>
</evidence>
<sequence length="139" mass="14768">MRVIVLVKATAESEAGAPPSPGLLAAMARFNEELVEAGVLLAGDGLHPSARGRRVILDGAERRVVDGPFPPRELIAGFWLWQVRDMDEAVAWVKHCPNPMSGPCEIEIRPLFEPADFDAALAPEVVALPLGAGGRQPAG</sequence>